<dbReference type="Proteomes" id="UP000663854">
    <property type="component" value="Unassembled WGS sequence"/>
</dbReference>
<accession>A0A813N0T3</accession>
<evidence type="ECO:0000313" key="4">
    <source>
        <dbReference type="Proteomes" id="UP000663854"/>
    </source>
</evidence>
<keyword evidence="2" id="KW-1133">Transmembrane helix</keyword>
<proteinExistence type="predicted"/>
<dbReference type="EMBL" id="CAJNOH010000003">
    <property type="protein sequence ID" value="CAF0728588.1"/>
    <property type="molecule type" value="Genomic_DNA"/>
</dbReference>
<keyword evidence="1" id="KW-0175">Coiled coil</keyword>
<feature type="transmembrane region" description="Helical" evidence="2">
    <location>
        <begin position="68"/>
        <end position="91"/>
    </location>
</feature>
<gene>
    <name evidence="3" type="ORF">PYM288_LOCUS780</name>
</gene>
<sequence length="394" mass="45285">MLEWLKNLLDGRVSDIKKPFGGTFIGISIIQNWKALYALAFGGNDNAVEDRISIASNYTSEHLLWPSILALFLIFIYPTLDSVASAINLFVKLKIKPTLLSIISPRNLVPKDHYLTLKKNLENVQKKNNELQDDINTLNSTKFSLNEELRKQQILIDEKRDLVFRNIQMDIRVGVIVHIVHELNILTAKSIDTATYFESAKQTEIKIFKSLKGQNPVEINSNNQNTFYLGSELLQFSSDISDKIRFWDTISEDSKLNPRWIEIKEREKLNGYLDNCNWVTDSFPLHIDEALSGGKYYLFTWFILEDTTILDDSTLFIIADDKVNIYLNYLGKPLISSEAGLDKLEIINIDKNKFVAGLNYVVFEVTNIESVAKENENGYHNPYGIIYKLILRFK</sequence>
<organism evidence="3 4">
    <name type="scientific">Rotaria sordida</name>
    <dbReference type="NCBI Taxonomy" id="392033"/>
    <lineage>
        <taxon>Eukaryota</taxon>
        <taxon>Metazoa</taxon>
        <taxon>Spiralia</taxon>
        <taxon>Gnathifera</taxon>
        <taxon>Rotifera</taxon>
        <taxon>Eurotatoria</taxon>
        <taxon>Bdelloidea</taxon>
        <taxon>Philodinida</taxon>
        <taxon>Philodinidae</taxon>
        <taxon>Rotaria</taxon>
    </lineage>
</organism>
<keyword evidence="2" id="KW-0472">Membrane</keyword>
<comment type="caution">
    <text evidence="3">The sequence shown here is derived from an EMBL/GenBank/DDBJ whole genome shotgun (WGS) entry which is preliminary data.</text>
</comment>
<evidence type="ECO:0000256" key="1">
    <source>
        <dbReference type="SAM" id="Coils"/>
    </source>
</evidence>
<keyword evidence="2" id="KW-0812">Transmembrane</keyword>
<reference evidence="3" key="1">
    <citation type="submission" date="2021-02" db="EMBL/GenBank/DDBJ databases">
        <authorList>
            <person name="Nowell W R."/>
        </authorList>
    </citation>
    <scope>NUCLEOTIDE SEQUENCE</scope>
</reference>
<protein>
    <submittedName>
        <fullName evidence="3">Uncharacterized protein</fullName>
    </submittedName>
</protein>
<evidence type="ECO:0000313" key="3">
    <source>
        <dbReference type="EMBL" id="CAF0728588.1"/>
    </source>
</evidence>
<evidence type="ECO:0000256" key="2">
    <source>
        <dbReference type="SAM" id="Phobius"/>
    </source>
</evidence>
<feature type="coiled-coil region" evidence="1">
    <location>
        <begin position="114"/>
        <end position="148"/>
    </location>
</feature>
<dbReference type="AlphaFoldDB" id="A0A813N0T3"/>
<name>A0A813N0T3_9BILA</name>